<evidence type="ECO:0000313" key="1">
    <source>
        <dbReference type="EMBL" id="AIT14070.1"/>
    </source>
</evidence>
<dbReference type="GeneID" id="22111220"/>
<protein>
    <submittedName>
        <fullName evidence="1">Uncharacterized protein</fullName>
    </submittedName>
</protein>
<dbReference type="RefSeq" id="YP_009101767.1">
    <property type="nucleotide sequence ID" value="NC_025447.1"/>
</dbReference>
<organism evidence="1 2">
    <name type="scientific">Escherichia phage 121Q</name>
    <dbReference type="NCBI Taxonomy" id="1555202"/>
    <lineage>
        <taxon>Viruses</taxon>
        <taxon>Duplodnaviria</taxon>
        <taxon>Heunggongvirae</taxon>
        <taxon>Uroviricota</taxon>
        <taxon>Caudoviricetes</taxon>
        <taxon>Asteriusvirus</taxon>
        <taxon>Asteriusvirus av121Q</taxon>
    </lineage>
</organism>
<dbReference type="KEGG" id="vg:22111220"/>
<keyword evidence="2" id="KW-1185">Reference proteome</keyword>
<dbReference type="Proteomes" id="UP000029889">
    <property type="component" value="Segment"/>
</dbReference>
<sequence length="66" mass="7520">MFTLYLAVVLTNGEITRTVGEGVYKTPDQCYSATHWPRDAGDETRTEYKCMKVKGDFVNLKVIETK</sequence>
<evidence type="ECO:0000313" key="2">
    <source>
        <dbReference type="Proteomes" id="UP000029889"/>
    </source>
</evidence>
<proteinExistence type="predicted"/>
<reference evidence="1 2" key="1">
    <citation type="submission" date="2014-09" db="EMBL/GenBank/DDBJ databases">
        <authorList>
            <person name="Lapin J.S."/>
            <person name="Pope W.H."/>
            <person name="Hua J."/>
            <person name="Ford M.E."/>
            <person name="Conway J.F."/>
            <person name="Hatfull G.F."/>
            <person name="Hendrix R.W."/>
        </authorList>
    </citation>
    <scope>NUCLEOTIDE SEQUENCE [LARGE SCALE GENOMIC DNA]</scope>
</reference>
<name>A0A097EXD0_9CAUD</name>
<dbReference type="OrthoDB" id="38121at10239"/>
<gene>
    <name evidence="1" type="primary">180</name>
    <name evidence="1" type="ORF">PBI_121Q_180</name>
</gene>
<accession>A0A097EXD0</accession>
<dbReference type="EMBL" id="KM507819">
    <property type="protein sequence ID" value="AIT14070.1"/>
    <property type="molecule type" value="Genomic_DNA"/>
</dbReference>